<keyword evidence="16" id="KW-0594">Phospholipid biosynthesis</keyword>
<organism evidence="20 21">
    <name type="scientific">Alloiococcus otitis ATCC 51267</name>
    <dbReference type="NCBI Taxonomy" id="883081"/>
    <lineage>
        <taxon>Bacteria</taxon>
        <taxon>Bacillati</taxon>
        <taxon>Bacillota</taxon>
        <taxon>Bacilli</taxon>
        <taxon>Lactobacillales</taxon>
        <taxon>Carnobacteriaceae</taxon>
        <taxon>Alloiococcus</taxon>
    </lineage>
</organism>
<keyword evidence="17" id="KW-1208">Phospholipid metabolism</keyword>
<evidence type="ECO:0000256" key="10">
    <source>
        <dbReference type="ARBA" id="ARBA00022679"/>
    </source>
</evidence>
<feature type="transmembrane region" description="Helical" evidence="19">
    <location>
        <begin position="135"/>
        <end position="155"/>
    </location>
</feature>
<feature type="transmembrane region" description="Helical" evidence="19">
    <location>
        <begin position="50"/>
        <end position="69"/>
    </location>
</feature>
<name>K9EYJ2_9LACT</name>
<keyword evidence="12 18" id="KW-0548">Nucleotidyltransferase</keyword>
<keyword evidence="14" id="KW-0443">Lipid metabolism</keyword>
<dbReference type="EMBL" id="AGXA01000004">
    <property type="protein sequence ID" value="EKU94275.1"/>
    <property type="molecule type" value="Genomic_DNA"/>
</dbReference>
<dbReference type="PANTHER" id="PTHR46382:SF1">
    <property type="entry name" value="PHOSPHATIDATE CYTIDYLYLTRANSFERASE"/>
    <property type="match status" value="1"/>
</dbReference>
<keyword evidence="9" id="KW-0444">Lipid biosynthesis</keyword>
<reference evidence="20 21" key="1">
    <citation type="submission" date="2012-09" db="EMBL/GenBank/DDBJ databases">
        <title>The Genome Sequence of Alloiococcus otitis ATCC 51267.</title>
        <authorList>
            <consortium name="The Broad Institute Genome Sequencing Platform"/>
            <person name="Earl A."/>
            <person name="Ward D."/>
            <person name="Feldgarden M."/>
            <person name="Gevers D."/>
            <person name="Huys G."/>
            <person name="Walker B."/>
            <person name="Young S.K."/>
            <person name="Zeng Q."/>
            <person name="Gargeya S."/>
            <person name="Fitzgerald M."/>
            <person name="Haas B."/>
            <person name="Abouelleil A."/>
            <person name="Alvarado L."/>
            <person name="Arachchi H.M."/>
            <person name="Berlin A.M."/>
            <person name="Chapman S.B."/>
            <person name="Goldberg J."/>
            <person name="Griggs A."/>
            <person name="Gujja S."/>
            <person name="Hansen M."/>
            <person name="Howarth C."/>
            <person name="Imamovic A."/>
            <person name="Larimer J."/>
            <person name="McCowen C."/>
            <person name="Montmayeur A."/>
            <person name="Murphy C."/>
            <person name="Neiman D."/>
            <person name="Pearson M."/>
            <person name="Priest M."/>
            <person name="Roberts A."/>
            <person name="Saif S."/>
            <person name="Shea T."/>
            <person name="Sisk P."/>
            <person name="Sykes S."/>
            <person name="Wortman J."/>
            <person name="Nusbaum C."/>
            <person name="Birren B."/>
        </authorList>
    </citation>
    <scope>NUCLEOTIDE SEQUENCE [LARGE SCALE GENOMIC DNA]</scope>
    <source>
        <strain evidence="20 21">ATCC 51267</strain>
    </source>
</reference>
<comment type="pathway">
    <text evidence="4">Lipid metabolism.</text>
</comment>
<comment type="pathway">
    <text evidence="3 18">Phospholipid metabolism; CDP-diacylglycerol biosynthesis; CDP-diacylglycerol from sn-glycerol 3-phosphate: step 3/3.</text>
</comment>
<keyword evidence="15 19" id="KW-0472">Membrane</keyword>
<dbReference type="STRING" id="883081.HMPREF9698_00307"/>
<protein>
    <recommendedName>
        <fullName evidence="7 18">Phosphatidate cytidylyltransferase</fullName>
        <ecNumber evidence="6 18">2.7.7.41</ecNumber>
    </recommendedName>
</protein>
<accession>K9EYJ2</accession>
<evidence type="ECO:0000256" key="3">
    <source>
        <dbReference type="ARBA" id="ARBA00005119"/>
    </source>
</evidence>
<dbReference type="UniPathway" id="UPA00557">
    <property type="reaction ID" value="UER00614"/>
</dbReference>
<dbReference type="GO" id="GO:0004605">
    <property type="term" value="F:phosphatidate cytidylyltransferase activity"/>
    <property type="evidence" value="ECO:0007669"/>
    <property type="project" value="UniProtKB-EC"/>
</dbReference>
<feature type="transmembrane region" description="Helical" evidence="19">
    <location>
        <begin position="107"/>
        <end position="129"/>
    </location>
</feature>
<keyword evidence="8" id="KW-1003">Cell membrane</keyword>
<proteinExistence type="inferred from homology"/>
<dbReference type="PROSITE" id="PS01315">
    <property type="entry name" value="CDS"/>
    <property type="match status" value="1"/>
</dbReference>
<evidence type="ECO:0000256" key="7">
    <source>
        <dbReference type="ARBA" id="ARBA00019373"/>
    </source>
</evidence>
<feature type="transmembrane region" description="Helical" evidence="19">
    <location>
        <begin position="81"/>
        <end position="100"/>
    </location>
</feature>
<comment type="subcellular location">
    <subcellularLocation>
        <location evidence="2">Cell membrane</location>
        <topology evidence="2">Multi-pass membrane protein</topology>
    </subcellularLocation>
</comment>
<evidence type="ECO:0000256" key="5">
    <source>
        <dbReference type="ARBA" id="ARBA00010185"/>
    </source>
</evidence>
<evidence type="ECO:0000313" key="20">
    <source>
        <dbReference type="EMBL" id="EKU94275.1"/>
    </source>
</evidence>
<keyword evidence="21" id="KW-1185">Reference proteome</keyword>
<comment type="catalytic activity">
    <reaction evidence="1 18">
        <text>a 1,2-diacyl-sn-glycero-3-phosphate + CTP + H(+) = a CDP-1,2-diacyl-sn-glycerol + diphosphate</text>
        <dbReference type="Rhea" id="RHEA:16229"/>
        <dbReference type="ChEBI" id="CHEBI:15378"/>
        <dbReference type="ChEBI" id="CHEBI:33019"/>
        <dbReference type="ChEBI" id="CHEBI:37563"/>
        <dbReference type="ChEBI" id="CHEBI:58332"/>
        <dbReference type="ChEBI" id="CHEBI:58608"/>
        <dbReference type="EC" id="2.7.7.41"/>
    </reaction>
</comment>
<evidence type="ECO:0000256" key="13">
    <source>
        <dbReference type="ARBA" id="ARBA00022989"/>
    </source>
</evidence>
<feature type="transmembrane region" description="Helical" evidence="19">
    <location>
        <begin position="12"/>
        <end position="38"/>
    </location>
</feature>
<dbReference type="InterPro" id="IPR000374">
    <property type="entry name" value="PC_trans"/>
</dbReference>
<sequence>MMKLFQRIETAIILVVILIPIFVYGSWPLQLAILFLACRGLFEILRMIDIPFFSLPSLLAHLSIAFIVFSDRLGPKLPTYLEVHHMIALMTLLMLISATVHQSFTFIDAGIAVLGIIYIGYGFYSMYYIREQDGFLLILIVLATVISDTGAYLIGSFFGKHKLAPILSPNKTIEGSLGGVLASGFLIFIIVSLFPFLPMTPVVGGFIAIIIAIASQFGDLIESGMKREFNVKDTGTILPGHGGILDRFDSLIFATTLALILGIV</sequence>
<evidence type="ECO:0000256" key="17">
    <source>
        <dbReference type="ARBA" id="ARBA00023264"/>
    </source>
</evidence>
<evidence type="ECO:0000256" key="6">
    <source>
        <dbReference type="ARBA" id="ARBA00012487"/>
    </source>
</evidence>
<evidence type="ECO:0000256" key="15">
    <source>
        <dbReference type="ARBA" id="ARBA00023136"/>
    </source>
</evidence>
<evidence type="ECO:0000313" key="21">
    <source>
        <dbReference type="Proteomes" id="UP000009875"/>
    </source>
</evidence>
<feature type="transmembrane region" description="Helical" evidence="19">
    <location>
        <begin position="176"/>
        <end position="196"/>
    </location>
</feature>
<dbReference type="Proteomes" id="UP000009875">
    <property type="component" value="Unassembled WGS sequence"/>
</dbReference>
<evidence type="ECO:0000256" key="2">
    <source>
        <dbReference type="ARBA" id="ARBA00004651"/>
    </source>
</evidence>
<evidence type="ECO:0000256" key="9">
    <source>
        <dbReference type="ARBA" id="ARBA00022516"/>
    </source>
</evidence>
<dbReference type="PATRIC" id="fig|883081.3.peg.309"/>
<gene>
    <name evidence="20" type="ORF">HMPREF9698_00307</name>
</gene>
<dbReference type="GO" id="GO:0005886">
    <property type="term" value="C:plasma membrane"/>
    <property type="evidence" value="ECO:0007669"/>
    <property type="project" value="UniProtKB-SubCell"/>
</dbReference>
<evidence type="ECO:0000256" key="19">
    <source>
        <dbReference type="SAM" id="Phobius"/>
    </source>
</evidence>
<dbReference type="AlphaFoldDB" id="K9EYJ2"/>
<evidence type="ECO:0000256" key="4">
    <source>
        <dbReference type="ARBA" id="ARBA00005189"/>
    </source>
</evidence>
<evidence type="ECO:0000256" key="1">
    <source>
        <dbReference type="ARBA" id="ARBA00001698"/>
    </source>
</evidence>
<evidence type="ECO:0000256" key="14">
    <source>
        <dbReference type="ARBA" id="ARBA00023098"/>
    </source>
</evidence>
<dbReference type="eggNOG" id="COG4589">
    <property type="taxonomic scope" value="Bacteria"/>
</dbReference>
<dbReference type="GO" id="GO:0016024">
    <property type="term" value="P:CDP-diacylglycerol biosynthetic process"/>
    <property type="evidence" value="ECO:0007669"/>
    <property type="project" value="UniProtKB-UniPathway"/>
</dbReference>
<dbReference type="EC" id="2.7.7.41" evidence="6 18"/>
<dbReference type="PANTHER" id="PTHR46382">
    <property type="entry name" value="PHOSPHATIDATE CYTIDYLYLTRANSFERASE"/>
    <property type="match status" value="1"/>
</dbReference>
<evidence type="ECO:0000256" key="12">
    <source>
        <dbReference type="ARBA" id="ARBA00022695"/>
    </source>
</evidence>
<dbReference type="Pfam" id="PF01148">
    <property type="entry name" value="CTP_transf_1"/>
    <property type="match status" value="1"/>
</dbReference>
<evidence type="ECO:0000256" key="16">
    <source>
        <dbReference type="ARBA" id="ARBA00023209"/>
    </source>
</evidence>
<evidence type="ECO:0000256" key="8">
    <source>
        <dbReference type="ARBA" id="ARBA00022475"/>
    </source>
</evidence>
<comment type="similarity">
    <text evidence="5 18">Belongs to the CDS family.</text>
</comment>
<dbReference type="HOGENOM" id="CLU_037294_2_1_9"/>
<comment type="caution">
    <text evidence="20">The sequence shown here is derived from an EMBL/GenBank/DDBJ whole genome shotgun (WGS) entry which is preliminary data.</text>
</comment>
<keyword evidence="13 19" id="KW-1133">Transmembrane helix</keyword>
<evidence type="ECO:0000256" key="11">
    <source>
        <dbReference type="ARBA" id="ARBA00022692"/>
    </source>
</evidence>
<keyword evidence="11 18" id="KW-0812">Transmembrane</keyword>
<keyword evidence="10 18" id="KW-0808">Transferase</keyword>
<feature type="transmembrane region" description="Helical" evidence="19">
    <location>
        <begin position="202"/>
        <end position="221"/>
    </location>
</feature>
<evidence type="ECO:0000256" key="18">
    <source>
        <dbReference type="RuleBase" id="RU003938"/>
    </source>
</evidence>